<comment type="similarity">
    <text evidence="1">Belongs to the DprA/Smf family.</text>
</comment>
<dbReference type="InterPro" id="IPR003488">
    <property type="entry name" value="DprA"/>
</dbReference>
<sequence>MDDIRLARAYLSRVAEPPAVALGLLVGEVGPVRAAELVRAGDVPDAIRDETSARAGHDLAAEDLARAGQAGIRLVVPEDDEWPAWPLLSLDNARARGMRWAAPPLALWVRGPASLDEVMQRSVAIVGARAATPYGEHTASEFAYDLAQQSVTVVSGAAFGIDGAAHRGALAAEGLTVAVLACGADVGYPVAHTALLSRIARAGAIVSEYPPGTTPAKYRFLVRNRLIAALAVGTVVVEAGRRSGARNTASSAAALGKPVLAVPGSVSSPMSQGCHDLIRAATATVATSVPDILEAIGTIGELAERESPPPRPTDGLGPQAIQVHDALHRRTPHTPQHLSHQSGVPLDRVRALLPELELTGLATQTEEGWLSTTA</sequence>
<dbReference type="Pfam" id="PF17782">
    <property type="entry name" value="WHD_DprA"/>
    <property type="match status" value="1"/>
</dbReference>
<gene>
    <name evidence="4" type="ORF">SAMN04487818_104146</name>
</gene>
<dbReference type="Proteomes" id="UP000199051">
    <property type="component" value="Unassembled WGS sequence"/>
</dbReference>
<proteinExistence type="inferred from homology"/>
<dbReference type="GO" id="GO:0009294">
    <property type="term" value="P:DNA-mediated transformation"/>
    <property type="evidence" value="ECO:0007669"/>
    <property type="project" value="InterPro"/>
</dbReference>
<feature type="domain" description="Smf/DprA SLOG" evidence="2">
    <location>
        <begin position="75"/>
        <end position="296"/>
    </location>
</feature>
<dbReference type="RefSeq" id="WP_092776534.1">
    <property type="nucleotide sequence ID" value="NZ_FOGI01000004.1"/>
</dbReference>
<dbReference type="SUPFAM" id="SSF102405">
    <property type="entry name" value="MCP/YpsA-like"/>
    <property type="match status" value="1"/>
</dbReference>
<dbReference type="InterPro" id="IPR057666">
    <property type="entry name" value="DrpA_SLOG"/>
</dbReference>
<accession>A0A1H9QAT3</accession>
<dbReference type="STRING" id="155974.SAMN04487818_104146"/>
<evidence type="ECO:0000313" key="4">
    <source>
        <dbReference type="EMBL" id="SER57285.1"/>
    </source>
</evidence>
<evidence type="ECO:0000259" key="2">
    <source>
        <dbReference type="Pfam" id="PF02481"/>
    </source>
</evidence>
<dbReference type="EMBL" id="FOGI01000004">
    <property type="protein sequence ID" value="SER57285.1"/>
    <property type="molecule type" value="Genomic_DNA"/>
</dbReference>
<evidence type="ECO:0000259" key="3">
    <source>
        <dbReference type="Pfam" id="PF17782"/>
    </source>
</evidence>
<protein>
    <submittedName>
        <fullName evidence="4">DNA processing protein</fullName>
    </submittedName>
</protein>
<reference evidence="5" key="1">
    <citation type="submission" date="2016-10" db="EMBL/GenBank/DDBJ databases">
        <authorList>
            <person name="Varghese N."/>
            <person name="Submissions S."/>
        </authorList>
    </citation>
    <scope>NUCLEOTIDE SEQUENCE [LARGE SCALE GENOMIC DNA]</scope>
    <source>
        <strain evidence="5">DSM 44260</strain>
    </source>
</reference>
<dbReference type="PANTHER" id="PTHR43022:SF1">
    <property type="entry name" value="PROTEIN SMF"/>
    <property type="match status" value="1"/>
</dbReference>
<evidence type="ECO:0000256" key="1">
    <source>
        <dbReference type="ARBA" id="ARBA00006525"/>
    </source>
</evidence>
<feature type="domain" description="DprA winged helix" evidence="3">
    <location>
        <begin position="308"/>
        <end position="365"/>
    </location>
</feature>
<dbReference type="Pfam" id="PF02481">
    <property type="entry name" value="DNA_processg_A"/>
    <property type="match status" value="1"/>
</dbReference>
<dbReference type="AlphaFoldDB" id="A0A1H9QAT3"/>
<organism evidence="4 5">
    <name type="scientific">Actinokineospora terrae</name>
    <dbReference type="NCBI Taxonomy" id="155974"/>
    <lineage>
        <taxon>Bacteria</taxon>
        <taxon>Bacillati</taxon>
        <taxon>Actinomycetota</taxon>
        <taxon>Actinomycetes</taxon>
        <taxon>Pseudonocardiales</taxon>
        <taxon>Pseudonocardiaceae</taxon>
        <taxon>Actinokineospora</taxon>
    </lineage>
</organism>
<evidence type="ECO:0000313" key="5">
    <source>
        <dbReference type="Proteomes" id="UP000199051"/>
    </source>
</evidence>
<dbReference type="NCBIfam" id="TIGR00732">
    <property type="entry name" value="dprA"/>
    <property type="match status" value="1"/>
</dbReference>
<dbReference type="PANTHER" id="PTHR43022">
    <property type="entry name" value="PROTEIN SMF"/>
    <property type="match status" value="1"/>
</dbReference>
<keyword evidence="5" id="KW-1185">Reference proteome</keyword>
<dbReference type="InterPro" id="IPR041614">
    <property type="entry name" value="DprA_WH"/>
</dbReference>
<dbReference type="Gene3D" id="3.40.50.450">
    <property type="match status" value="1"/>
</dbReference>
<name>A0A1H9QAT3_9PSEU</name>